<dbReference type="OMA" id="DIWHSEN"/>
<evidence type="ECO:0008006" key="3">
    <source>
        <dbReference type="Google" id="ProtNLM"/>
    </source>
</evidence>
<feature type="non-terminal residue" evidence="1">
    <location>
        <position position="204"/>
    </location>
</feature>
<gene>
    <name evidence="1" type="ORF">CONPUDRAFT_37153</name>
</gene>
<dbReference type="RefSeq" id="XP_007771088.1">
    <property type="nucleotide sequence ID" value="XM_007772898.1"/>
</dbReference>
<dbReference type="KEGG" id="cput:CONPUDRAFT_37153"/>
<evidence type="ECO:0000313" key="1">
    <source>
        <dbReference type="EMBL" id="EIW78650.1"/>
    </source>
</evidence>
<dbReference type="Proteomes" id="UP000053558">
    <property type="component" value="Unassembled WGS sequence"/>
</dbReference>
<keyword evidence="2" id="KW-1185">Reference proteome</keyword>
<dbReference type="GeneID" id="19206819"/>
<evidence type="ECO:0000313" key="2">
    <source>
        <dbReference type="Proteomes" id="UP000053558"/>
    </source>
</evidence>
<comment type="caution">
    <text evidence="1">The sequence shown here is derived from an EMBL/GenBank/DDBJ whole genome shotgun (WGS) entry which is preliminary data.</text>
</comment>
<proteinExistence type="predicted"/>
<dbReference type="AlphaFoldDB" id="A0A5M3MI98"/>
<reference evidence="2" key="1">
    <citation type="journal article" date="2012" name="Science">
        <title>The Paleozoic origin of enzymatic lignin decomposition reconstructed from 31 fungal genomes.</title>
        <authorList>
            <person name="Floudas D."/>
            <person name="Binder M."/>
            <person name="Riley R."/>
            <person name="Barry K."/>
            <person name="Blanchette R.A."/>
            <person name="Henrissat B."/>
            <person name="Martinez A.T."/>
            <person name="Otillar R."/>
            <person name="Spatafora J.W."/>
            <person name="Yadav J.S."/>
            <person name="Aerts A."/>
            <person name="Benoit I."/>
            <person name="Boyd A."/>
            <person name="Carlson A."/>
            <person name="Copeland A."/>
            <person name="Coutinho P.M."/>
            <person name="de Vries R.P."/>
            <person name="Ferreira P."/>
            <person name="Findley K."/>
            <person name="Foster B."/>
            <person name="Gaskell J."/>
            <person name="Glotzer D."/>
            <person name="Gorecki P."/>
            <person name="Heitman J."/>
            <person name="Hesse C."/>
            <person name="Hori C."/>
            <person name="Igarashi K."/>
            <person name="Jurgens J.A."/>
            <person name="Kallen N."/>
            <person name="Kersten P."/>
            <person name="Kohler A."/>
            <person name="Kuees U."/>
            <person name="Kumar T.K.A."/>
            <person name="Kuo A."/>
            <person name="LaButti K."/>
            <person name="Larrondo L.F."/>
            <person name="Lindquist E."/>
            <person name="Ling A."/>
            <person name="Lombard V."/>
            <person name="Lucas S."/>
            <person name="Lundell T."/>
            <person name="Martin R."/>
            <person name="McLaughlin D.J."/>
            <person name="Morgenstern I."/>
            <person name="Morin E."/>
            <person name="Murat C."/>
            <person name="Nagy L.G."/>
            <person name="Nolan M."/>
            <person name="Ohm R.A."/>
            <person name="Patyshakuliyeva A."/>
            <person name="Rokas A."/>
            <person name="Ruiz-Duenas F.J."/>
            <person name="Sabat G."/>
            <person name="Salamov A."/>
            <person name="Samejima M."/>
            <person name="Schmutz J."/>
            <person name="Slot J.C."/>
            <person name="St John F."/>
            <person name="Stenlid J."/>
            <person name="Sun H."/>
            <person name="Sun S."/>
            <person name="Syed K."/>
            <person name="Tsang A."/>
            <person name="Wiebenga A."/>
            <person name="Young D."/>
            <person name="Pisabarro A."/>
            <person name="Eastwood D.C."/>
            <person name="Martin F."/>
            <person name="Cullen D."/>
            <person name="Grigoriev I.V."/>
            <person name="Hibbett D.S."/>
        </authorList>
    </citation>
    <scope>NUCLEOTIDE SEQUENCE [LARGE SCALE GENOMIC DNA]</scope>
    <source>
        <strain evidence="2">RWD-64-598 SS2</strain>
    </source>
</reference>
<dbReference type="EMBL" id="JH711582">
    <property type="protein sequence ID" value="EIW78650.1"/>
    <property type="molecule type" value="Genomic_DNA"/>
</dbReference>
<accession>A0A5M3MI98</accession>
<protein>
    <recommendedName>
        <fullName evidence="3">DDE-1 domain-containing protein</fullName>
    </recommendedName>
</protein>
<sequence>LRWVPRTSTCAAQKTPDDAEQQIYELFLRLALTLRDSGIRHSDLVVNFDQTQVVMSDHNTRTFDVQGSRQVDVVGKDEKRAFTAVVGISASGTPLPTQFIYKGATERSVPSSRSPLRDEASCLGFVYSWNPRNYWSDLASMEQYFECIIAPYFEEQKRRLNYEDDQECAVLLDCWSVHRGRPFCDLVHTRWPWIRLHYIPGGTT</sequence>
<name>A0A5M3MI98_CONPW</name>
<feature type="non-terminal residue" evidence="1">
    <location>
        <position position="1"/>
    </location>
</feature>
<dbReference type="OrthoDB" id="3341102at2759"/>
<organism evidence="1 2">
    <name type="scientific">Coniophora puteana (strain RWD-64-598)</name>
    <name type="common">Brown rot fungus</name>
    <dbReference type="NCBI Taxonomy" id="741705"/>
    <lineage>
        <taxon>Eukaryota</taxon>
        <taxon>Fungi</taxon>
        <taxon>Dikarya</taxon>
        <taxon>Basidiomycota</taxon>
        <taxon>Agaricomycotina</taxon>
        <taxon>Agaricomycetes</taxon>
        <taxon>Agaricomycetidae</taxon>
        <taxon>Boletales</taxon>
        <taxon>Coniophorineae</taxon>
        <taxon>Coniophoraceae</taxon>
        <taxon>Coniophora</taxon>
    </lineage>
</organism>